<dbReference type="Proteomes" id="UP000215506">
    <property type="component" value="Unassembled WGS sequence"/>
</dbReference>
<sequence length="379" mass="39793">MSEFYAAPILHGDHSPGEFVRMRPAFVPQLPGAAAAWQILFVSRDSHGALTPASGIVILPDTATSPEAMLVYYPAFRGLGGPCAPSRSLVVGSGPDTPDIAVLAEALARGWVVAVPDGEGLGVTGAGPHSFLAARAGGQIVLDLARAARLVPDLEADDGEAAQLPVLAWGYADGGRAVAKAGELHADYAPDLDLRGLCAGAVVSDLAAVAHTIGTGAYSALAVAGLIGLARAYPHLPLLDVLNAEGQQLAAHADSLTVEHLLDWYRQPLSHWCRRPDPWNDPVWRWVLAGETLGHTAPGVPIRLYHGVEDQVVPVTAGRDAMIAYLQRGADVSWREYDTGHLATASQACGDAFTYLANTLTDPTGDRQQPARRTDAARA</sequence>
<reference evidence="2 3" key="1">
    <citation type="submission" date="2017-07" db="EMBL/GenBank/DDBJ databases">
        <title>First draft Genome Sequence of Nocardia cerradoensis isolated from human infection.</title>
        <authorList>
            <person name="Carrasco G."/>
        </authorList>
    </citation>
    <scope>NUCLEOTIDE SEQUENCE [LARGE SCALE GENOMIC DNA]</scope>
    <source>
        <strain evidence="2 3">CNM20130759</strain>
    </source>
</reference>
<dbReference type="InterPro" id="IPR029058">
    <property type="entry name" value="AB_hydrolase_fold"/>
</dbReference>
<feature type="region of interest" description="Disordered" evidence="1">
    <location>
        <begin position="360"/>
        <end position="379"/>
    </location>
</feature>
<name>A0A231GUN0_9NOCA</name>
<dbReference type="PANTHER" id="PTHR34853">
    <property type="match status" value="1"/>
</dbReference>
<proteinExistence type="predicted"/>
<evidence type="ECO:0000313" key="3">
    <source>
        <dbReference type="Proteomes" id="UP000215506"/>
    </source>
</evidence>
<comment type="caution">
    <text evidence="2">The sequence shown here is derived from an EMBL/GenBank/DDBJ whole genome shotgun (WGS) entry which is preliminary data.</text>
</comment>
<dbReference type="GO" id="GO:0016042">
    <property type="term" value="P:lipid catabolic process"/>
    <property type="evidence" value="ECO:0007669"/>
    <property type="project" value="InterPro"/>
</dbReference>
<protein>
    <submittedName>
        <fullName evidence="2">Putative inactive lipase</fullName>
    </submittedName>
</protein>
<dbReference type="AlphaFoldDB" id="A0A231GUN0"/>
<dbReference type="RefSeq" id="WP_064909920.1">
    <property type="nucleotide sequence ID" value="NZ_NGAF01000034.1"/>
</dbReference>
<dbReference type="Gene3D" id="1.10.260.130">
    <property type="match status" value="1"/>
</dbReference>
<accession>A0A231GUN0</accession>
<dbReference type="EMBL" id="NGAF01000034">
    <property type="protein sequence ID" value="OXR40316.1"/>
    <property type="molecule type" value="Genomic_DNA"/>
</dbReference>
<evidence type="ECO:0000313" key="2">
    <source>
        <dbReference type="EMBL" id="OXR40316.1"/>
    </source>
</evidence>
<dbReference type="Gene3D" id="3.40.50.1820">
    <property type="entry name" value="alpha/beta hydrolase"/>
    <property type="match status" value="1"/>
</dbReference>
<gene>
    <name evidence="2" type="ORF">B7C42_07577</name>
</gene>
<evidence type="ECO:0000256" key="1">
    <source>
        <dbReference type="SAM" id="MobiDB-lite"/>
    </source>
</evidence>
<dbReference type="SUPFAM" id="SSF53474">
    <property type="entry name" value="alpha/beta-Hydrolases"/>
    <property type="match status" value="1"/>
</dbReference>
<dbReference type="GO" id="GO:0004806">
    <property type="term" value="F:triacylglycerol lipase activity"/>
    <property type="evidence" value="ECO:0007669"/>
    <property type="project" value="InterPro"/>
</dbReference>
<keyword evidence="3" id="KW-1185">Reference proteome</keyword>
<dbReference type="PANTHER" id="PTHR34853:SF1">
    <property type="entry name" value="LIPASE 5"/>
    <property type="match status" value="1"/>
</dbReference>
<dbReference type="InterPro" id="IPR005152">
    <property type="entry name" value="Lipase_secreted"/>
</dbReference>
<dbReference type="PIRSF" id="PIRSF029171">
    <property type="entry name" value="Esterase_LipA"/>
    <property type="match status" value="1"/>
</dbReference>
<dbReference type="Pfam" id="PF03583">
    <property type="entry name" value="LIP"/>
    <property type="match status" value="1"/>
</dbReference>
<organism evidence="2 3">
    <name type="scientific">Nocardia cerradoensis</name>
    <dbReference type="NCBI Taxonomy" id="85688"/>
    <lineage>
        <taxon>Bacteria</taxon>
        <taxon>Bacillati</taxon>
        <taxon>Actinomycetota</taxon>
        <taxon>Actinomycetes</taxon>
        <taxon>Mycobacteriales</taxon>
        <taxon>Nocardiaceae</taxon>
        <taxon>Nocardia</taxon>
    </lineage>
</organism>